<feature type="region of interest" description="Disordered" evidence="6">
    <location>
        <begin position="1"/>
        <end position="21"/>
    </location>
</feature>
<keyword evidence="9" id="KW-1185">Reference proteome</keyword>
<keyword evidence="2" id="KW-0547">Nucleotide-binding</keyword>
<dbReference type="FunFam" id="1.10.510.10:FF:000554">
    <property type="entry name" value="Predicted protein"/>
    <property type="match status" value="1"/>
</dbReference>
<dbReference type="PANTHER" id="PTHR24416:SF600">
    <property type="entry name" value="PDGF- AND VEGF-RECEPTOR RELATED, ISOFORM J"/>
    <property type="match status" value="1"/>
</dbReference>
<feature type="non-terminal residue" evidence="8">
    <location>
        <position position="1"/>
    </location>
</feature>
<dbReference type="GO" id="GO:0004714">
    <property type="term" value="F:transmembrane receptor protein tyrosine kinase activity"/>
    <property type="evidence" value="ECO:0007669"/>
    <property type="project" value="TreeGrafter"/>
</dbReference>
<feature type="non-terminal residue" evidence="8">
    <location>
        <position position="220"/>
    </location>
</feature>
<reference evidence="8 9" key="1">
    <citation type="submission" date="2024-05" db="EMBL/GenBank/DDBJ databases">
        <authorList>
            <person name="Wallberg A."/>
        </authorList>
    </citation>
    <scope>NUCLEOTIDE SEQUENCE [LARGE SCALE GENOMIC DNA]</scope>
</reference>
<dbReference type="GO" id="GO:0005886">
    <property type="term" value="C:plasma membrane"/>
    <property type="evidence" value="ECO:0007669"/>
    <property type="project" value="TreeGrafter"/>
</dbReference>
<dbReference type="PRINTS" id="PR00109">
    <property type="entry name" value="TYRKINASE"/>
</dbReference>
<dbReference type="PANTHER" id="PTHR24416">
    <property type="entry name" value="TYROSINE-PROTEIN KINASE RECEPTOR"/>
    <property type="match status" value="1"/>
</dbReference>
<proteinExistence type="predicted"/>
<dbReference type="Proteomes" id="UP001497623">
    <property type="component" value="Unassembled WGS sequence"/>
</dbReference>
<evidence type="ECO:0000256" key="5">
    <source>
        <dbReference type="ARBA" id="ARBA00023137"/>
    </source>
</evidence>
<comment type="caution">
    <text evidence="8">The sequence shown here is derived from an EMBL/GenBank/DDBJ whole genome shotgun (WGS) entry which is preliminary data.</text>
</comment>
<dbReference type="InterPro" id="IPR000719">
    <property type="entry name" value="Prot_kinase_dom"/>
</dbReference>
<dbReference type="SUPFAM" id="SSF56112">
    <property type="entry name" value="Protein kinase-like (PK-like)"/>
    <property type="match status" value="1"/>
</dbReference>
<name>A0AAV2S273_MEGNR</name>
<evidence type="ECO:0000256" key="3">
    <source>
        <dbReference type="ARBA" id="ARBA00022777"/>
    </source>
</evidence>
<evidence type="ECO:0000256" key="6">
    <source>
        <dbReference type="SAM" id="MobiDB-lite"/>
    </source>
</evidence>
<dbReference type="Gene3D" id="1.10.510.10">
    <property type="entry name" value="Transferase(Phosphotransferase) domain 1"/>
    <property type="match status" value="1"/>
</dbReference>
<keyword evidence="3" id="KW-0418">Kinase</keyword>
<dbReference type="InterPro" id="IPR008266">
    <property type="entry name" value="Tyr_kinase_AS"/>
</dbReference>
<dbReference type="PROSITE" id="PS00109">
    <property type="entry name" value="PROTEIN_KINASE_TYR"/>
    <property type="match status" value="1"/>
</dbReference>
<keyword evidence="5" id="KW-0829">Tyrosine-protein kinase</keyword>
<dbReference type="Pfam" id="PF07714">
    <property type="entry name" value="PK_Tyr_Ser-Thr"/>
    <property type="match status" value="1"/>
</dbReference>
<sequence>VSDTHNMEMPNLPQEAPNNSPPVSLCSRDLLCWSFQIARAMDYLQARKVLHGDLAARNVLLSENNVVKISDFGMAKDMYKNDLYQKKSNTPMPVKWMSVEALQDGIFSTQSDIWAFGVVLWEIFTLGRSPFHGLEVDEHFLQKLQNGLRLEKPKYAIKSIYDIMKNCWALEPTERPSFIELEQNIGKILNAVDKQFFDEHQEAELDPEPVPEYLNMVCSP</sequence>
<evidence type="ECO:0000313" key="8">
    <source>
        <dbReference type="EMBL" id="CAL4159247.1"/>
    </source>
</evidence>
<evidence type="ECO:0000256" key="2">
    <source>
        <dbReference type="ARBA" id="ARBA00022741"/>
    </source>
</evidence>
<dbReference type="PROSITE" id="PS50011">
    <property type="entry name" value="PROTEIN_KINASE_DOM"/>
    <property type="match status" value="1"/>
</dbReference>
<keyword evidence="4" id="KW-0067">ATP-binding</keyword>
<feature type="domain" description="Protein kinase" evidence="7">
    <location>
        <begin position="1"/>
        <end position="197"/>
    </location>
</feature>
<evidence type="ECO:0000259" key="7">
    <source>
        <dbReference type="PROSITE" id="PS50011"/>
    </source>
</evidence>
<dbReference type="GO" id="GO:0005524">
    <property type="term" value="F:ATP binding"/>
    <property type="evidence" value="ECO:0007669"/>
    <property type="project" value="UniProtKB-KW"/>
</dbReference>
<keyword evidence="1" id="KW-0808">Transferase</keyword>
<dbReference type="AlphaFoldDB" id="A0AAV2S273"/>
<dbReference type="InterPro" id="IPR050122">
    <property type="entry name" value="RTK"/>
</dbReference>
<evidence type="ECO:0000256" key="4">
    <source>
        <dbReference type="ARBA" id="ARBA00022840"/>
    </source>
</evidence>
<dbReference type="InterPro" id="IPR011009">
    <property type="entry name" value="Kinase-like_dom_sf"/>
</dbReference>
<organism evidence="8 9">
    <name type="scientific">Meganyctiphanes norvegica</name>
    <name type="common">Northern krill</name>
    <name type="synonym">Thysanopoda norvegica</name>
    <dbReference type="NCBI Taxonomy" id="48144"/>
    <lineage>
        <taxon>Eukaryota</taxon>
        <taxon>Metazoa</taxon>
        <taxon>Ecdysozoa</taxon>
        <taxon>Arthropoda</taxon>
        <taxon>Crustacea</taxon>
        <taxon>Multicrustacea</taxon>
        <taxon>Malacostraca</taxon>
        <taxon>Eumalacostraca</taxon>
        <taxon>Eucarida</taxon>
        <taxon>Euphausiacea</taxon>
        <taxon>Euphausiidae</taxon>
        <taxon>Meganyctiphanes</taxon>
    </lineage>
</organism>
<gene>
    <name evidence="8" type="ORF">MNOR_LOCUS32255</name>
</gene>
<dbReference type="GO" id="GO:0007169">
    <property type="term" value="P:cell surface receptor protein tyrosine kinase signaling pathway"/>
    <property type="evidence" value="ECO:0007669"/>
    <property type="project" value="TreeGrafter"/>
</dbReference>
<dbReference type="GO" id="GO:0043235">
    <property type="term" value="C:receptor complex"/>
    <property type="evidence" value="ECO:0007669"/>
    <property type="project" value="TreeGrafter"/>
</dbReference>
<dbReference type="CDD" id="cd00192">
    <property type="entry name" value="PTKc"/>
    <property type="match status" value="1"/>
</dbReference>
<protein>
    <recommendedName>
        <fullName evidence="7">Protein kinase domain-containing protein</fullName>
    </recommendedName>
</protein>
<dbReference type="EMBL" id="CAXKWB010043433">
    <property type="protein sequence ID" value="CAL4159247.1"/>
    <property type="molecule type" value="Genomic_DNA"/>
</dbReference>
<evidence type="ECO:0000256" key="1">
    <source>
        <dbReference type="ARBA" id="ARBA00022679"/>
    </source>
</evidence>
<accession>A0AAV2S273</accession>
<evidence type="ECO:0000313" key="9">
    <source>
        <dbReference type="Proteomes" id="UP001497623"/>
    </source>
</evidence>
<dbReference type="InterPro" id="IPR001245">
    <property type="entry name" value="Ser-Thr/Tyr_kinase_cat_dom"/>
</dbReference>